<gene>
    <name evidence="2" type="ORF">BN2614_LOCUS1</name>
</gene>
<evidence type="ECO:0000313" key="3">
    <source>
        <dbReference type="Proteomes" id="UP000269945"/>
    </source>
</evidence>
<protein>
    <submittedName>
        <fullName evidence="2">Uncharacterized protein</fullName>
    </submittedName>
</protein>
<proteinExistence type="predicted"/>
<sequence>PTSPKSVLQSGQKQLEKHRSDGSIALRSGPGTLTLWGLAPDIPIPPGMFWNVLPRPRTSAHDGAPGNLLLPLHLLSSCPWEPSSKVTSGEPLHTRYIPSQPLPRLRTARRHLA</sequence>
<organism evidence="2 3">
    <name type="scientific">Gulo gulo</name>
    <name type="common">Wolverine</name>
    <name type="synonym">Gluton</name>
    <dbReference type="NCBI Taxonomy" id="48420"/>
    <lineage>
        <taxon>Eukaryota</taxon>
        <taxon>Metazoa</taxon>
        <taxon>Chordata</taxon>
        <taxon>Craniata</taxon>
        <taxon>Vertebrata</taxon>
        <taxon>Euteleostomi</taxon>
        <taxon>Mammalia</taxon>
        <taxon>Eutheria</taxon>
        <taxon>Laurasiatheria</taxon>
        <taxon>Carnivora</taxon>
        <taxon>Caniformia</taxon>
        <taxon>Musteloidea</taxon>
        <taxon>Mustelidae</taxon>
        <taxon>Guloninae</taxon>
        <taxon>Gulo</taxon>
    </lineage>
</organism>
<reference evidence="2 3" key="1">
    <citation type="submission" date="2018-10" db="EMBL/GenBank/DDBJ databases">
        <authorList>
            <person name="Ekblom R."/>
            <person name="Jareborg N."/>
        </authorList>
    </citation>
    <scope>NUCLEOTIDE SEQUENCE [LARGE SCALE GENOMIC DNA]</scope>
    <source>
        <tissue evidence="2">Muscle</tissue>
    </source>
</reference>
<evidence type="ECO:0000313" key="2">
    <source>
        <dbReference type="EMBL" id="VCX36980.1"/>
    </source>
</evidence>
<dbReference type="Proteomes" id="UP000269945">
    <property type="component" value="Unassembled WGS sequence"/>
</dbReference>
<keyword evidence="3" id="KW-1185">Reference proteome</keyword>
<dbReference type="EMBL" id="CYRY02042943">
    <property type="protein sequence ID" value="VCX36980.1"/>
    <property type="molecule type" value="Genomic_DNA"/>
</dbReference>
<feature type="compositionally biased region" description="Polar residues" evidence="1">
    <location>
        <begin position="1"/>
        <end position="13"/>
    </location>
</feature>
<evidence type="ECO:0000256" key="1">
    <source>
        <dbReference type="SAM" id="MobiDB-lite"/>
    </source>
</evidence>
<name>A0A9X9M5D5_GULGU</name>
<comment type="caution">
    <text evidence="2">The sequence shown here is derived from an EMBL/GenBank/DDBJ whole genome shotgun (WGS) entry which is preliminary data.</text>
</comment>
<feature type="non-terminal residue" evidence="2">
    <location>
        <position position="1"/>
    </location>
</feature>
<dbReference type="AlphaFoldDB" id="A0A9X9M5D5"/>
<feature type="region of interest" description="Disordered" evidence="1">
    <location>
        <begin position="1"/>
        <end position="26"/>
    </location>
</feature>
<feature type="region of interest" description="Disordered" evidence="1">
    <location>
        <begin position="82"/>
        <end position="113"/>
    </location>
</feature>
<accession>A0A9X9M5D5</accession>